<name>A0A369MNT8_EGGLN</name>
<protein>
    <submittedName>
        <fullName evidence="2">Carboxymuconolactone decarboxylase</fullName>
    </submittedName>
</protein>
<comment type="caution">
    <text evidence="2">The sequence shown here is derived from an EMBL/GenBank/DDBJ whole genome shotgun (WGS) entry which is preliminary data.</text>
</comment>
<evidence type="ECO:0000259" key="1">
    <source>
        <dbReference type="Pfam" id="PF02627"/>
    </source>
</evidence>
<dbReference type="InterPro" id="IPR052512">
    <property type="entry name" value="4CMD/NDH-1_regulator"/>
</dbReference>
<proteinExistence type="predicted"/>
<dbReference type="InterPro" id="IPR003779">
    <property type="entry name" value="CMD-like"/>
</dbReference>
<dbReference type="RefSeq" id="WP_009305740.1">
    <property type="nucleotide sequence ID" value="NZ_AP025575.1"/>
</dbReference>
<evidence type="ECO:0000313" key="3">
    <source>
        <dbReference type="Proteomes" id="UP000253752"/>
    </source>
</evidence>
<evidence type="ECO:0000313" key="2">
    <source>
        <dbReference type="EMBL" id="RDB76712.1"/>
    </source>
</evidence>
<dbReference type="GeneID" id="69509643"/>
<accession>A0A369MNT8</accession>
<dbReference type="Pfam" id="PF02627">
    <property type="entry name" value="CMD"/>
    <property type="match status" value="2"/>
</dbReference>
<feature type="domain" description="Carboxymuconolactone decarboxylase-like" evidence="1">
    <location>
        <begin position="167"/>
        <end position="247"/>
    </location>
</feature>
<dbReference type="GO" id="GO:0051920">
    <property type="term" value="F:peroxiredoxin activity"/>
    <property type="evidence" value="ECO:0007669"/>
    <property type="project" value="InterPro"/>
</dbReference>
<dbReference type="SUPFAM" id="SSF69118">
    <property type="entry name" value="AhpD-like"/>
    <property type="match status" value="1"/>
</dbReference>
<organism evidence="2 3">
    <name type="scientific">Eggerthella lenta</name>
    <name type="common">Eubacterium lentum</name>
    <dbReference type="NCBI Taxonomy" id="84112"/>
    <lineage>
        <taxon>Bacteria</taxon>
        <taxon>Bacillati</taxon>
        <taxon>Actinomycetota</taxon>
        <taxon>Coriobacteriia</taxon>
        <taxon>Eggerthellales</taxon>
        <taxon>Eggerthellaceae</taxon>
        <taxon>Eggerthella</taxon>
    </lineage>
</organism>
<gene>
    <name evidence="2" type="ORF">C1872_12360</name>
</gene>
<sequence length="259" mass="28964">MTTENRERAQAYRNRLFPGFDSPLACTDPEFVERMDNFAFGEVPASDDLDDRTRMMAILAALIGAQAIDLFKAMAKGAFNVGVTSVEMKELVYQSTPYVGMGRMLPFLYAVNELLEHRLVSLPLESQATTTEDTRLEAGAQKQVDLFGEDMADFYQSGPEETRHINRWLAENCFGDYYTRTGLSDAQREMITFCLLIAQGGCEPQVVSHVRANLRVGNDRAFLIKVVSQCVPYIGYPRCLNALRCIDEAAEQVAESNGE</sequence>
<dbReference type="InterPro" id="IPR029032">
    <property type="entry name" value="AhpD-like"/>
</dbReference>
<dbReference type="Gene3D" id="1.20.1290.10">
    <property type="entry name" value="AhpD-like"/>
    <property type="match status" value="1"/>
</dbReference>
<dbReference type="PANTHER" id="PTHR33570:SF2">
    <property type="entry name" value="CARBOXYMUCONOLACTONE DECARBOXYLASE-LIKE DOMAIN-CONTAINING PROTEIN"/>
    <property type="match status" value="1"/>
</dbReference>
<dbReference type="PANTHER" id="PTHR33570">
    <property type="entry name" value="4-CARBOXYMUCONOLACTONE DECARBOXYLASE FAMILY PROTEIN"/>
    <property type="match status" value="1"/>
</dbReference>
<feature type="domain" description="Carboxymuconolactone decarboxylase-like" evidence="1">
    <location>
        <begin position="29"/>
        <end position="105"/>
    </location>
</feature>
<reference evidence="2 3" key="1">
    <citation type="journal article" date="2018" name="Elife">
        <title>Discovery and characterization of a prevalent human gut bacterial enzyme sufficient for the inactivation of a family of plant toxins.</title>
        <authorList>
            <person name="Koppel N."/>
            <person name="Bisanz J.E."/>
            <person name="Pandelia M.E."/>
            <person name="Turnbaugh P.J."/>
            <person name="Balskus E.P."/>
        </authorList>
    </citation>
    <scope>NUCLEOTIDE SEQUENCE [LARGE SCALE GENOMIC DNA]</scope>
    <source>
        <strain evidence="2 3">MR1 #12</strain>
    </source>
</reference>
<dbReference type="AlphaFoldDB" id="A0A369MNT8"/>
<dbReference type="Proteomes" id="UP000253752">
    <property type="component" value="Unassembled WGS sequence"/>
</dbReference>
<dbReference type="EMBL" id="PPTX01000021">
    <property type="protein sequence ID" value="RDB76712.1"/>
    <property type="molecule type" value="Genomic_DNA"/>
</dbReference>